<feature type="region of interest" description="Disordered" evidence="1">
    <location>
        <begin position="1"/>
        <end position="51"/>
    </location>
</feature>
<accession>A0A9Q3CZH6</accession>
<keyword evidence="3" id="KW-1185">Reference proteome</keyword>
<dbReference type="AlphaFoldDB" id="A0A9Q3CZH6"/>
<comment type="caution">
    <text evidence="2">The sequence shown here is derived from an EMBL/GenBank/DDBJ whole genome shotgun (WGS) entry which is preliminary data.</text>
</comment>
<feature type="compositionally biased region" description="Basic and acidic residues" evidence="1">
    <location>
        <begin position="33"/>
        <end position="51"/>
    </location>
</feature>
<gene>
    <name evidence="2" type="ORF">O181_032453</name>
</gene>
<name>A0A9Q3CZH6_9BASI</name>
<protein>
    <submittedName>
        <fullName evidence="2">Uncharacterized protein</fullName>
    </submittedName>
</protein>
<dbReference type="EMBL" id="AVOT02011731">
    <property type="protein sequence ID" value="MBW0492738.1"/>
    <property type="molecule type" value="Genomic_DNA"/>
</dbReference>
<evidence type="ECO:0000256" key="1">
    <source>
        <dbReference type="SAM" id="MobiDB-lite"/>
    </source>
</evidence>
<dbReference type="Proteomes" id="UP000765509">
    <property type="component" value="Unassembled WGS sequence"/>
</dbReference>
<proteinExistence type="predicted"/>
<evidence type="ECO:0000313" key="2">
    <source>
        <dbReference type="EMBL" id="MBW0492738.1"/>
    </source>
</evidence>
<organism evidence="2 3">
    <name type="scientific">Austropuccinia psidii MF-1</name>
    <dbReference type="NCBI Taxonomy" id="1389203"/>
    <lineage>
        <taxon>Eukaryota</taxon>
        <taxon>Fungi</taxon>
        <taxon>Dikarya</taxon>
        <taxon>Basidiomycota</taxon>
        <taxon>Pucciniomycotina</taxon>
        <taxon>Pucciniomycetes</taxon>
        <taxon>Pucciniales</taxon>
        <taxon>Sphaerophragmiaceae</taxon>
        <taxon>Austropuccinia</taxon>
    </lineage>
</organism>
<sequence>MMILSSDWRKNNPSPPKKVLNPSQISRSSQKLRTREKEKHQPKDYTARDKESHRFNRMPWKMCFRWPDHDGIKEKGGKKVKISEMISEILDGIINFYIAINDVKSHISDKNSSSCNNIETSNLGLGQRAETIMRFGNVSREIETSNNDSKFGNKLNGQSAIIRELEDEYSELNIENGIETRIKQAINIIK</sequence>
<reference evidence="2" key="1">
    <citation type="submission" date="2021-03" db="EMBL/GenBank/DDBJ databases">
        <title>Draft genome sequence of rust myrtle Austropuccinia psidii MF-1, a brazilian biotype.</title>
        <authorList>
            <person name="Quecine M.C."/>
            <person name="Pachon D.M.R."/>
            <person name="Bonatelli M.L."/>
            <person name="Correr F.H."/>
            <person name="Franceschini L.M."/>
            <person name="Leite T.F."/>
            <person name="Margarido G.R.A."/>
            <person name="Almeida C.A."/>
            <person name="Ferrarezi J.A."/>
            <person name="Labate C.A."/>
        </authorList>
    </citation>
    <scope>NUCLEOTIDE SEQUENCE</scope>
    <source>
        <strain evidence="2">MF-1</strain>
    </source>
</reference>
<evidence type="ECO:0000313" key="3">
    <source>
        <dbReference type="Proteomes" id="UP000765509"/>
    </source>
</evidence>
<feature type="compositionally biased region" description="Polar residues" evidence="1">
    <location>
        <begin position="21"/>
        <end position="31"/>
    </location>
</feature>